<sequence length="164" mass="18093">MFGHYLEIGNFEKRASERQKCVGEERCADIVFVYEEALRGRNLLQAKKGCPVNFEIQNYTIITSQCKGPEYPPKQCCNALLQFACPYAADINDVATDCADAMFSYINLYGKYPPGLFANECRGDKLGLRCTETAPATAAEASDHGGCRSHLLLALVAFLISAMM</sequence>
<dbReference type="Pfam" id="PF26578">
    <property type="entry name" value="LLG1"/>
    <property type="match status" value="1"/>
</dbReference>
<dbReference type="EMBL" id="OOIL02000001">
    <property type="protein sequence ID" value="VFQ58712.1"/>
    <property type="molecule type" value="Genomic_DNA"/>
</dbReference>
<dbReference type="InterPro" id="IPR039307">
    <property type="entry name" value="LORELEI-like"/>
</dbReference>
<dbReference type="InterPro" id="IPR058888">
    <property type="entry name" value="LLG1-like"/>
</dbReference>
<accession>A0A484K949</accession>
<dbReference type="PANTHER" id="PTHR31533">
    <property type="entry name" value="GPI-ANCHORED PROTEIN LLG1-RELATED-RELATED"/>
    <property type="match status" value="1"/>
</dbReference>
<name>A0A484K949_9ASTE</name>
<proteinExistence type="predicted"/>
<dbReference type="AlphaFoldDB" id="A0A484K949"/>
<evidence type="ECO:0000313" key="2">
    <source>
        <dbReference type="EMBL" id="VFQ58712.1"/>
    </source>
</evidence>
<gene>
    <name evidence="2" type="ORF">CCAM_LOCUS488</name>
</gene>
<evidence type="ECO:0000313" key="3">
    <source>
        <dbReference type="Proteomes" id="UP000595140"/>
    </source>
</evidence>
<organism evidence="2 3">
    <name type="scientific">Cuscuta campestris</name>
    <dbReference type="NCBI Taxonomy" id="132261"/>
    <lineage>
        <taxon>Eukaryota</taxon>
        <taxon>Viridiplantae</taxon>
        <taxon>Streptophyta</taxon>
        <taxon>Embryophyta</taxon>
        <taxon>Tracheophyta</taxon>
        <taxon>Spermatophyta</taxon>
        <taxon>Magnoliopsida</taxon>
        <taxon>eudicotyledons</taxon>
        <taxon>Gunneridae</taxon>
        <taxon>Pentapetalae</taxon>
        <taxon>asterids</taxon>
        <taxon>lamiids</taxon>
        <taxon>Solanales</taxon>
        <taxon>Convolvulaceae</taxon>
        <taxon>Cuscuteae</taxon>
        <taxon>Cuscuta</taxon>
        <taxon>Cuscuta subgen. Grammica</taxon>
        <taxon>Cuscuta sect. Cleistogrammica</taxon>
    </lineage>
</organism>
<evidence type="ECO:0000259" key="1">
    <source>
        <dbReference type="Pfam" id="PF26578"/>
    </source>
</evidence>
<dbReference type="PANTHER" id="PTHR31533:SF2">
    <property type="entry name" value="GPI-ANCHORED PROTEIN LLG1"/>
    <property type="match status" value="1"/>
</dbReference>
<keyword evidence="3" id="KW-1185">Reference proteome</keyword>
<feature type="domain" description="GPI-anchored protein LLG1-like" evidence="1">
    <location>
        <begin position="52"/>
        <end position="128"/>
    </location>
</feature>
<dbReference type="OrthoDB" id="585255at2759"/>
<reference evidence="2 3" key="1">
    <citation type="submission" date="2018-04" db="EMBL/GenBank/DDBJ databases">
        <authorList>
            <person name="Vogel A."/>
        </authorList>
    </citation>
    <scope>NUCLEOTIDE SEQUENCE [LARGE SCALE GENOMIC DNA]</scope>
</reference>
<protein>
    <recommendedName>
        <fullName evidence="1">GPI-anchored protein LLG1-like domain-containing protein</fullName>
    </recommendedName>
</protein>
<dbReference type="Proteomes" id="UP000595140">
    <property type="component" value="Unassembled WGS sequence"/>
</dbReference>